<dbReference type="Pfam" id="PF13424">
    <property type="entry name" value="TPR_12"/>
    <property type="match status" value="1"/>
</dbReference>
<dbReference type="RefSeq" id="WP_387217312.1">
    <property type="nucleotide sequence ID" value="NZ_JBIAZM010000001.1"/>
</dbReference>
<dbReference type="PANTHER" id="PTHR35807">
    <property type="entry name" value="TRANSCRIPTIONAL REGULATOR REDD-RELATED"/>
    <property type="match status" value="1"/>
</dbReference>
<dbReference type="InterPro" id="IPR051677">
    <property type="entry name" value="AfsR-DnrI-RedD_regulator"/>
</dbReference>
<dbReference type="Gene3D" id="3.40.50.300">
    <property type="entry name" value="P-loop containing nucleotide triphosphate hydrolases"/>
    <property type="match status" value="1"/>
</dbReference>
<evidence type="ECO:0000256" key="3">
    <source>
        <dbReference type="ARBA" id="ARBA00023125"/>
    </source>
</evidence>
<dbReference type="SMART" id="SM00862">
    <property type="entry name" value="Trans_reg_C"/>
    <property type="match status" value="1"/>
</dbReference>
<dbReference type="Pfam" id="PF00486">
    <property type="entry name" value="Trans_reg_C"/>
    <property type="match status" value="1"/>
</dbReference>
<dbReference type="Gene3D" id="1.10.10.10">
    <property type="entry name" value="Winged helix-like DNA-binding domain superfamily/Winged helix DNA-binding domain"/>
    <property type="match status" value="2"/>
</dbReference>
<dbReference type="EMBL" id="JBIAZM010000001">
    <property type="protein sequence ID" value="MFF5198317.1"/>
    <property type="molecule type" value="Genomic_DNA"/>
</dbReference>
<keyword evidence="3" id="KW-0238">DNA-binding</keyword>
<dbReference type="InterPro" id="IPR019734">
    <property type="entry name" value="TPR_rpt"/>
</dbReference>
<evidence type="ECO:0000259" key="7">
    <source>
        <dbReference type="SMART" id="SM01043"/>
    </source>
</evidence>
<keyword evidence="5" id="KW-0802">TPR repeat</keyword>
<evidence type="ECO:0000256" key="1">
    <source>
        <dbReference type="ARBA" id="ARBA00005820"/>
    </source>
</evidence>
<gene>
    <name evidence="8" type="ORF">ACFY3B_01765</name>
</gene>
<dbReference type="InterPro" id="IPR036388">
    <property type="entry name" value="WH-like_DNA-bd_sf"/>
</dbReference>
<dbReference type="Pfam" id="PF03704">
    <property type="entry name" value="BTAD"/>
    <property type="match status" value="1"/>
</dbReference>
<proteinExistence type="inferred from homology"/>
<keyword evidence="4" id="KW-0804">Transcription</keyword>
<feature type="domain" description="OmpR/PhoB-type" evidence="6">
    <location>
        <begin position="58"/>
        <end position="132"/>
    </location>
</feature>
<comment type="similarity">
    <text evidence="1">Belongs to the AfsR/DnrI/RedD regulatory family.</text>
</comment>
<feature type="domain" description="Bacterial transcriptional activator" evidence="7">
    <location>
        <begin position="139"/>
        <end position="283"/>
    </location>
</feature>
<protein>
    <submittedName>
        <fullName evidence="8">BTAD domain-containing putative transcriptional regulator</fullName>
    </submittedName>
</protein>
<dbReference type="PRINTS" id="PR00364">
    <property type="entry name" value="DISEASERSIST"/>
</dbReference>
<organism evidence="8 9">
    <name type="scientific">Micromonospora parva</name>
    <dbReference type="NCBI Taxonomy" id="1464048"/>
    <lineage>
        <taxon>Bacteria</taxon>
        <taxon>Bacillati</taxon>
        <taxon>Actinomycetota</taxon>
        <taxon>Actinomycetes</taxon>
        <taxon>Micromonosporales</taxon>
        <taxon>Micromonosporaceae</taxon>
        <taxon>Micromonospora</taxon>
    </lineage>
</organism>
<dbReference type="InterPro" id="IPR001867">
    <property type="entry name" value="OmpR/PhoB-type_DNA-bd"/>
</dbReference>
<dbReference type="InterPro" id="IPR016032">
    <property type="entry name" value="Sig_transdc_resp-reg_C-effctor"/>
</dbReference>
<comment type="caution">
    <text evidence="8">The sequence shown here is derived from an EMBL/GenBank/DDBJ whole genome shotgun (WGS) entry which is preliminary data.</text>
</comment>
<dbReference type="SUPFAM" id="SSF52540">
    <property type="entry name" value="P-loop containing nucleoside triphosphate hydrolases"/>
    <property type="match status" value="1"/>
</dbReference>
<dbReference type="InterPro" id="IPR005158">
    <property type="entry name" value="BTAD"/>
</dbReference>
<dbReference type="SMART" id="SM00028">
    <property type="entry name" value="TPR"/>
    <property type="match status" value="6"/>
</dbReference>
<keyword evidence="9" id="KW-1185">Reference proteome</keyword>
<dbReference type="CDD" id="cd15831">
    <property type="entry name" value="BTAD"/>
    <property type="match status" value="1"/>
</dbReference>
<dbReference type="Pfam" id="PF25872">
    <property type="entry name" value="HTH_77"/>
    <property type="match status" value="1"/>
</dbReference>
<dbReference type="InterPro" id="IPR002182">
    <property type="entry name" value="NB-ARC"/>
</dbReference>
<evidence type="ECO:0000313" key="8">
    <source>
        <dbReference type="EMBL" id="MFF5198317.1"/>
    </source>
</evidence>
<dbReference type="SUPFAM" id="SSF48452">
    <property type="entry name" value="TPR-like"/>
    <property type="match status" value="2"/>
</dbReference>
<dbReference type="Pfam" id="PF00931">
    <property type="entry name" value="NB-ARC"/>
    <property type="match status" value="1"/>
</dbReference>
<evidence type="ECO:0000256" key="5">
    <source>
        <dbReference type="PROSITE-ProRule" id="PRU00339"/>
    </source>
</evidence>
<dbReference type="SUPFAM" id="SSF46894">
    <property type="entry name" value="C-terminal effector domain of the bipartite response regulators"/>
    <property type="match status" value="1"/>
</dbReference>
<reference evidence="8 9" key="1">
    <citation type="submission" date="2024-10" db="EMBL/GenBank/DDBJ databases">
        <title>The Natural Products Discovery Center: Release of the First 8490 Sequenced Strains for Exploring Actinobacteria Biosynthetic Diversity.</title>
        <authorList>
            <person name="Kalkreuter E."/>
            <person name="Kautsar S.A."/>
            <person name="Yang D."/>
            <person name="Bader C.D."/>
            <person name="Teijaro C.N."/>
            <person name="Fluegel L."/>
            <person name="Davis C.M."/>
            <person name="Simpson J.R."/>
            <person name="Lauterbach L."/>
            <person name="Steele A.D."/>
            <person name="Gui C."/>
            <person name="Meng S."/>
            <person name="Li G."/>
            <person name="Viehrig K."/>
            <person name="Ye F."/>
            <person name="Su P."/>
            <person name="Kiefer A.F."/>
            <person name="Nichols A."/>
            <person name="Cepeda A.J."/>
            <person name="Yan W."/>
            <person name="Fan B."/>
            <person name="Jiang Y."/>
            <person name="Adhikari A."/>
            <person name="Zheng C.-J."/>
            <person name="Schuster L."/>
            <person name="Cowan T.M."/>
            <person name="Smanski M.J."/>
            <person name="Chevrette M.G."/>
            <person name="De Carvalho L.P.S."/>
            <person name="Shen B."/>
        </authorList>
    </citation>
    <scope>NUCLEOTIDE SEQUENCE [LARGE SCALE GENOMIC DNA]</scope>
    <source>
        <strain evidence="8 9">NPDC000140</strain>
    </source>
</reference>
<keyword evidence="2" id="KW-0805">Transcription regulation</keyword>
<dbReference type="InterPro" id="IPR058852">
    <property type="entry name" value="HTH_77"/>
</dbReference>
<dbReference type="Proteomes" id="UP001602287">
    <property type="component" value="Unassembled WGS sequence"/>
</dbReference>
<accession>A0ABW6VL07</accession>
<dbReference type="PROSITE" id="PS50005">
    <property type="entry name" value="TPR"/>
    <property type="match status" value="1"/>
</dbReference>
<dbReference type="Gene3D" id="1.25.40.10">
    <property type="entry name" value="Tetratricopeptide repeat domain"/>
    <property type="match status" value="2"/>
</dbReference>
<feature type="repeat" description="TPR" evidence="5">
    <location>
        <begin position="887"/>
        <end position="920"/>
    </location>
</feature>
<evidence type="ECO:0000259" key="6">
    <source>
        <dbReference type="SMART" id="SM00862"/>
    </source>
</evidence>
<evidence type="ECO:0000256" key="2">
    <source>
        <dbReference type="ARBA" id="ARBA00023015"/>
    </source>
</evidence>
<dbReference type="SMART" id="SM01043">
    <property type="entry name" value="BTAD"/>
    <property type="match status" value="1"/>
</dbReference>
<dbReference type="InterPro" id="IPR011990">
    <property type="entry name" value="TPR-like_helical_dom_sf"/>
</dbReference>
<evidence type="ECO:0000256" key="4">
    <source>
        <dbReference type="ARBA" id="ARBA00023163"/>
    </source>
</evidence>
<dbReference type="PANTHER" id="PTHR35807:SF1">
    <property type="entry name" value="TRANSCRIPTIONAL REGULATOR REDD"/>
    <property type="match status" value="1"/>
</dbReference>
<name>A0ABW6VL07_9ACTN</name>
<evidence type="ECO:0000313" key="9">
    <source>
        <dbReference type="Proteomes" id="UP001602287"/>
    </source>
</evidence>
<sequence length="1036" mass="114047">MLRYHVKRSPMRGVKRSSGRLRGVPLGWRCVVVDGEEACRRGGNLQVFRILGPLHVVNASITASRQQTVLAMLLLEANNVVPLGRLIEAVWEESPPSTAKSQIQICISAVRRALRGTGLDDRIVTNPAGYQIRIAEGELDLHIFNDLLSEARTALREQRLEDAASGFRQALALYRGAPLSGVDSRLVEAAATRIAERRLAVVEDCLELELHLGRHRETIDELMALVTEHPLRERLWQQLITALYRAGRQAEALAAYRSARQASIDDLGLEPSEPLRLLERAILNGDLEPGPAVEQEWPNPIEPAPPVPRMAPADIPDFTGYGELVTELGDFLRYGSGHSDHDSVPVLTITGRGGAGKTTLAVHLAHELAGEFSDGLLFTRLGPERSHSGGVSQILDGFLRALGMPGSSIPEGLEARAATFRSQIAASRVLIVLDDVVDERQVYPLLPGSPSCGVIVTSRRRLAGIPGSRLVEVSALEQRDAVELLTRMVGSERASAEPREALRLVELCGRLPLALRIAAARLIARPHWRMAQLTERLEDEGRRLDELAHGGLDVRTNIAISYEGLDEQAQRLLRRLGLLETHDFPSWTAAPLLDIDVSTASDTLDALVDAQLLEVVGGFGVDTRYRLHDLVRVYARERLAAEETAPVRLEAARRLLGAWLFLADEAHRILYGGDYTVIHSRAERWSLPGHLVHDLLRDPLMWFENERAAAVAAVGQASQAGAPDYCWDLAITMVALFETGSYLDDWRATHEIALLTARQADDRLGTAAMLYSLGAVDIVEQRFDDARARLTQALEVFDEIGEARGRALALRHLAFLDRVHGDLDQAWARYSEALAALHPLGDAAGTAHILSGMARIKLEWSERGSAAELLAEALRKVTEVNSTRVQAMVLHRLGELHFEDGDLTRAEEELTKALKLVRGGHDRAGEAHVLHGLGLVKLRQHQHHQAAVTLNHGYAIARRNGDRLATARFCLALARVHRARRDYSSALEWASQALGIFDQFHALLGRLEADELLGQIRDEAAGRHDVREQAVLPPAV</sequence>
<dbReference type="InterPro" id="IPR027417">
    <property type="entry name" value="P-loop_NTPase"/>
</dbReference>